<dbReference type="GeneID" id="81588427"/>
<accession>A0AAD6E8S4</accession>
<evidence type="ECO:0000313" key="3">
    <source>
        <dbReference type="Proteomes" id="UP001213799"/>
    </source>
</evidence>
<dbReference type="Proteomes" id="UP001213799">
    <property type="component" value="Unassembled WGS sequence"/>
</dbReference>
<reference evidence="2" key="2">
    <citation type="submission" date="2023-01" db="EMBL/GenBank/DDBJ databases">
        <authorList>
            <person name="Petersen C."/>
        </authorList>
    </citation>
    <scope>NUCLEOTIDE SEQUENCE</scope>
    <source>
        <strain evidence="2">IBT 12815</strain>
    </source>
</reference>
<keyword evidence="1" id="KW-1133">Transmembrane helix</keyword>
<organism evidence="2 3">
    <name type="scientific">Penicillium hordei</name>
    <dbReference type="NCBI Taxonomy" id="40994"/>
    <lineage>
        <taxon>Eukaryota</taxon>
        <taxon>Fungi</taxon>
        <taxon>Dikarya</taxon>
        <taxon>Ascomycota</taxon>
        <taxon>Pezizomycotina</taxon>
        <taxon>Eurotiomycetes</taxon>
        <taxon>Eurotiomycetidae</taxon>
        <taxon>Eurotiales</taxon>
        <taxon>Aspergillaceae</taxon>
        <taxon>Penicillium</taxon>
    </lineage>
</organism>
<keyword evidence="3" id="KW-1185">Reference proteome</keyword>
<name>A0AAD6E8S4_9EURO</name>
<keyword evidence="1" id="KW-0472">Membrane</keyword>
<feature type="transmembrane region" description="Helical" evidence="1">
    <location>
        <begin position="133"/>
        <end position="156"/>
    </location>
</feature>
<proteinExistence type="predicted"/>
<dbReference type="RefSeq" id="XP_056753970.1">
    <property type="nucleotide sequence ID" value="XM_056898185.1"/>
</dbReference>
<dbReference type="EMBL" id="JAQJAE010000003">
    <property type="protein sequence ID" value="KAJ5604172.1"/>
    <property type="molecule type" value="Genomic_DNA"/>
</dbReference>
<sequence>MGSYPICAFENSASAGYHQPSSRYKFRSQWTEYAGYQLSITNCAQMAIEFRGSYLLILTFSYLSSSLKIQKPVFKAWSKFTENTYLQHIGTSVSHGHFHPTVYLAPKWPVRDFAWWAVKRTPYPGIIEASKHALPFSIIWMGTMLVLGVVMNFGIVSMI</sequence>
<gene>
    <name evidence="2" type="ORF">N7537_007128</name>
</gene>
<dbReference type="AlphaFoldDB" id="A0AAD6E8S4"/>
<evidence type="ECO:0000256" key="1">
    <source>
        <dbReference type="SAM" id="Phobius"/>
    </source>
</evidence>
<evidence type="ECO:0000313" key="2">
    <source>
        <dbReference type="EMBL" id="KAJ5604172.1"/>
    </source>
</evidence>
<reference evidence="2" key="1">
    <citation type="journal article" date="2023" name="IMA Fungus">
        <title>Comparative genomic study of the Penicillium genus elucidates a diverse pangenome and 15 lateral gene transfer events.</title>
        <authorList>
            <person name="Petersen C."/>
            <person name="Sorensen T."/>
            <person name="Nielsen M.R."/>
            <person name="Sondergaard T.E."/>
            <person name="Sorensen J.L."/>
            <person name="Fitzpatrick D.A."/>
            <person name="Frisvad J.C."/>
            <person name="Nielsen K.L."/>
        </authorList>
    </citation>
    <scope>NUCLEOTIDE SEQUENCE</scope>
    <source>
        <strain evidence="2">IBT 12815</strain>
    </source>
</reference>
<protein>
    <submittedName>
        <fullName evidence="2">Uncharacterized protein</fullName>
    </submittedName>
</protein>
<keyword evidence="1" id="KW-0812">Transmembrane</keyword>
<comment type="caution">
    <text evidence="2">The sequence shown here is derived from an EMBL/GenBank/DDBJ whole genome shotgun (WGS) entry which is preliminary data.</text>
</comment>